<proteinExistence type="predicted"/>
<evidence type="ECO:0000313" key="2">
    <source>
        <dbReference type="EMBL" id="GIH09231.1"/>
    </source>
</evidence>
<comment type="caution">
    <text evidence="2">The sequence shown here is derived from an EMBL/GenBank/DDBJ whole genome shotgun (WGS) entry which is preliminary data.</text>
</comment>
<accession>A0A8J3QH69</accession>
<evidence type="ECO:0000259" key="1">
    <source>
        <dbReference type="Pfam" id="PF01636"/>
    </source>
</evidence>
<dbReference type="InterPro" id="IPR002575">
    <property type="entry name" value="Aminoglycoside_PTrfase"/>
</dbReference>
<feature type="domain" description="Aminoglycoside phosphotransferase" evidence="1">
    <location>
        <begin position="48"/>
        <end position="244"/>
    </location>
</feature>
<dbReference type="SUPFAM" id="SSF56112">
    <property type="entry name" value="Protein kinase-like (PK-like)"/>
    <property type="match status" value="1"/>
</dbReference>
<organism evidence="2 3">
    <name type="scientific">Rhizocola hellebori</name>
    <dbReference type="NCBI Taxonomy" id="1392758"/>
    <lineage>
        <taxon>Bacteria</taxon>
        <taxon>Bacillati</taxon>
        <taxon>Actinomycetota</taxon>
        <taxon>Actinomycetes</taxon>
        <taxon>Micromonosporales</taxon>
        <taxon>Micromonosporaceae</taxon>
        <taxon>Rhizocola</taxon>
    </lineage>
</organism>
<dbReference type="RefSeq" id="WP_203912968.1">
    <property type="nucleotide sequence ID" value="NZ_BONY01000064.1"/>
</dbReference>
<reference evidence="2" key="1">
    <citation type="submission" date="2021-01" db="EMBL/GenBank/DDBJ databases">
        <title>Whole genome shotgun sequence of Rhizocola hellebori NBRC 109834.</title>
        <authorList>
            <person name="Komaki H."/>
            <person name="Tamura T."/>
        </authorList>
    </citation>
    <scope>NUCLEOTIDE SEQUENCE</scope>
    <source>
        <strain evidence="2">NBRC 109834</strain>
    </source>
</reference>
<gene>
    <name evidence="2" type="ORF">Rhe02_72980</name>
</gene>
<keyword evidence="3" id="KW-1185">Reference proteome</keyword>
<dbReference type="Pfam" id="PF01636">
    <property type="entry name" value="APH"/>
    <property type="match status" value="1"/>
</dbReference>
<dbReference type="EMBL" id="BONY01000064">
    <property type="protein sequence ID" value="GIH09231.1"/>
    <property type="molecule type" value="Genomic_DNA"/>
</dbReference>
<protein>
    <recommendedName>
        <fullName evidence="1">Aminoglycoside phosphotransferase domain-containing protein</fullName>
    </recommendedName>
</protein>
<dbReference type="AlphaFoldDB" id="A0A8J3QH69"/>
<name>A0A8J3QH69_9ACTN</name>
<dbReference type="InterPro" id="IPR011009">
    <property type="entry name" value="Kinase-like_dom_sf"/>
</dbReference>
<dbReference type="Proteomes" id="UP000612899">
    <property type="component" value="Unassembled WGS sequence"/>
</dbReference>
<evidence type="ECO:0000313" key="3">
    <source>
        <dbReference type="Proteomes" id="UP000612899"/>
    </source>
</evidence>
<sequence>MLTLGNVPGYLIDCGLVSPQSIVDGDLLVRELSSRNHNFGVRCRQASSHLLKQAQAGQLDTVVNEAEVYRLLADEPSMHAYLVKFHGYDPQGKVLFLQYLHDAVDLATFHGRRRRPPTGVAGEVGAALAALHRLPAARWEGLVMHPRRLSFLTPHRPDLELYRTSTAAQLDLIRIIQGTPGFGESLDELARAWSATTPIHHDARLINFLLTASPHQRRRPRVRLVDWEFAGLGDPRWDIGSVLAGYLSLWLSSIPMSATASKARSVALATRPLGLVQPAILACWRGYVEALDLDVTAARQLLRGTVGFAAVRLVHTAREIAQSSGALTSDIVLHLQVAHNMLARPVEAAAHLLGLALDDGAGPDRADDPR</sequence>
<dbReference type="Gene3D" id="3.90.1200.10">
    <property type="match status" value="1"/>
</dbReference>